<evidence type="ECO:0000256" key="1">
    <source>
        <dbReference type="ARBA" id="ARBA00022441"/>
    </source>
</evidence>
<accession>A0ABW6B5F6</accession>
<evidence type="ECO:0000313" key="3">
    <source>
        <dbReference type="EMBL" id="MFD2963649.1"/>
    </source>
</evidence>
<keyword evidence="4" id="KW-1185">Reference proteome</keyword>
<dbReference type="RefSeq" id="WP_165446923.1">
    <property type="nucleotide sequence ID" value="NZ_JBHUPA010000008.1"/>
</dbReference>
<dbReference type="InterPro" id="IPR056734">
    <property type="entry name" value="NANM"/>
</dbReference>
<dbReference type="InterPro" id="IPR015915">
    <property type="entry name" value="Kelch-typ_b-propeller"/>
</dbReference>
<reference evidence="4" key="1">
    <citation type="journal article" date="2019" name="Int. J. Syst. Evol. Microbiol.">
        <title>The Global Catalogue of Microorganisms (GCM) 10K type strain sequencing project: providing services to taxonomists for standard genome sequencing and annotation.</title>
        <authorList>
            <consortium name="The Broad Institute Genomics Platform"/>
            <consortium name="The Broad Institute Genome Sequencing Center for Infectious Disease"/>
            <person name="Wu L."/>
            <person name="Ma J."/>
        </authorList>
    </citation>
    <scope>NUCLEOTIDE SEQUENCE [LARGE SCALE GENOMIC DNA]</scope>
    <source>
        <strain evidence="4">KCTC 23098</strain>
    </source>
</reference>
<dbReference type="EMBL" id="JBHUPA010000008">
    <property type="protein sequence ID" value="MFD2963649.1"/>
    <property type="molecule type" value="Genomic_DNA"/>
</dbReference>
<keyword evidence="2" id="KW-0677">Repeat</keyword>
<dbReference type="PANTHER" id="PTHR45632">
    <property type="entry name" value="LD33804P"/>
    <property type="match status" value="1"/>
</dbReference>
<dbReference type="PANTHER" id="PTHR45632:SF3">
    <property type="entry name" value="KELCH-LIKE PROTEIN 32"/>
    <property type="match status" value="1"/>
</dbReference>
<evidence type="ECO:0000256" key="2">
    <source>
        <dbReference type="ARBA" id="ARBA00022737"/>
    </source>
</evidence>
<evidence type="ECO:0000313" key="4">
    <source>
        <dbReference type="Proteomes" id="UP001597560"/>
    </source>
</evidence>
<protein>
    <recommendedName>
        <fullName evidence="5">N-acetylneuraminate epimerase</fullName>
    </recommendedName>
</protein>
<comment type="caution">
    <text evidence="3">The sequence shown here is derived from an EMBL/GenBank/DDBJ whole genome shotgun (WGS) entry which is preliminary data.</text>
</comment>
<keyword evidence="1" id="KW-0880">Kelch repeat</keyword>
<organism evidence="3 4">
    <name type="scientific">Olivibacter jilunii</name>
    <dbReference type="NCBI Taxonomy" id="985016"/>
    <lineage>
        <taxon>Bacteria</taxon>
        <taxon>Pseudomonadati</taxon>
        <taxon>Bacteroidota</taxon>
        <taxon>Sphingobacteriia</taxon>
        <taxon>Sphingobacteriales</taxon>
        <taxon>Sphingobacteriaceae</taxon>
        <taxon>Olivibacter</taxon>
    </lineage>
</organism>
<dbReference type="SUPFAM" id="SSF117281">
    <property type="entry name" value="Kelch motif"/>
    <property type="match status" value="1"/>
</dbReference>
<evidence type="ECO:0008006" key="5">
    <source>
        <dbReference type="Google" id="ProtNLM"/>
    </source>
</evidence>
<gene>
    <name evidence="3" type="ORF">ACFS6J_17725</name>
</gene>
<dbReference type="Proteomes" id="UP001597560">
    <property type="component" value="Unassembled WGS sequence"/>
</dbReference>
<dbReference type="Gene3D" id="2.120.10.80">
    <property type="entry name" value="Kelch-type beta propeller"/>
    <property type="match status" value="1"/>
</dbReference>
<sequence>MTIAISVKGRHEQRQLDWSVAFSIPGAAKGTVHPGLAGPIVGVCDSLLLIGGGANFPDKLPWEGGVKAYHRQVYVYKKTKNAEELMDQVELPVDLAYGASWSTADGMVIAGGENREGLSDQTLLLQYRKKGKHLQVKNLLPLPFRLSNAAMTSVGDILYLAGGELEKGVSDQLLALDMRQPEKGWIRQVNLPYPVSHAYLFSLGDAIYLIGGRKRNEGTLSDFYQGVWQYQIKSKKWIAKASLPEALSAGTGLAMGEDEIWIFSGDQGATFKKVERLLSEIAVEEDSEKKRALIDEKNNIQIAHPGFGRKVWAYNSLTDTWRVKEDLPINAPVTTTAVWWGGQVYIPSGEVKAGIRTPLVLKGKLK</sequence>
<name>A0ABW6B5F6_9SPHI</name>
<dbReference type="Pfam" id="PF24996">
    <property type="entry name" value="NANM"/>
    <property type="match status" value="1"/>
</dbReference>
<proteinExistence type="predicted"/>